<evidence type="ECO:0000313" key="4">
    <source>
        <dbReference type="Proteomes" id="UP000198565"/>
    </source>
</evidence>
<dbReference type="InterPro" id="IPR050721">
    <property type="entry name" value="Trk_Ktr_HKT_K-transport"/>
</dbReference>
<feature type="domain" description="RCK C-terminal" evidence="2">
    <location>
        <begin position="135"/>
        <end position="218"/>
    </location>
</feature>
<dbReference type="InterPro" id="IPR036291">
    <property type="entry name" value="NAD(P)-bd_dom_sf"/>
</dbReference>
<gene>
    <name evidence="3" type="ORF">SAMN04487943_11277</name>
</gene>
<dbReference type="PROSITE" id="PS51201">
    <property type="entry name" value="RCK_N"/>
    <property type="match status" value="1"/>
</dbReference>
<dbReference type="GO" id="GO:0008324">
    <property type="term" value="F:monoatomic cation transmembrane transporter activity"/>
    <property type="evidence" value="ECO:0007669"/>
    <property type="project" value="InterPro"/>
</dbReference>
<dbReference type="PANTHER" id="PTHR43833">
    <property type="entry name" value="POTASSIUM CHANNEL PROTEIN 2-RELATED-RELATED"/>
    <property type="match status" value="1"/>
</dbReference>
<organism evidence="3 4">
    <name type="scientific">Gracilibacillus orientalis</name>
    <dbReference type="NCBI Taxonomy" id="334253"/>
    <lineage>
        <taxon>Bacteria</taxon>
        <taxon>Bacillati</taxon>
        <taxon>Bacillota</taxon>
        <taxon>Bacilli</taxon>
        <taxon>Bacillales</taxon>
        <taxon>Bacillaceae</taxon>
        <taxon>Gracilibacillus</taxon>
    </lineage>
</organism>
<dbReference type="GO" id="GO:0006813">
    <property type="term" value="P:potassium ion transport"/>
    <property type="evidence" value="ECO:0007669"/>
    <property type="project" value="InterPro"/>
</dbReference>
<dbReference type="InterPro" id="IPR036721">
    <property type="entry name" value="RCK_C_sf"/>
</dbReference>
<proteinExistence type="predicted"/>
<dbReference type="InterPro" id="IPR003148">
    <property type="entry name" value="RCK_N"/>
</dbReference>
<dbReference type="PANTHER" id="PTHR43833:SF7">
    <property type="entry name" value="KTR SYSTEM POTASSIUM UPTAKE PROTEIN C"/>
    <property type="match status" value="1"/>
</dbReference>
<keyword evidence="4" id="KW-1185">Reference proteome</keyword>
<dbReference type="RefSeq" id="WP_091485270.1">
    <property type="nucleotide sequence ID" value="NZ_FOTR01000012.1"/>
</dbReference>
<sequence length="218" mass="24476">MKKQYAVFGLGQFGGSLVKSFVELGEDVLAIDTNPSKVKEYSKIATHAVQANGVDEDSLKEIGIRNFDHAFVSFGENIESSILTSLLLKDHGVPRVWSKAQNEYHHKVLSKIGVDRVIHPEREMAKRIAHHTVSDNIIDYVELSEEYSMVEIVATNKLYDKSLTELNVRGKYGCTIVGIQRDKQMIISPVADERVLKNDILIVMGHNSAIHRFEKEGV</sequence>
<reference evidence="4" key="1">
    <citation type="submission" date="2016-10" db="EMBL/GenBank/DDBJ databases">
        <authorList>
            <person name="Varghese N."/>
            <person name="Submissions S."/>
        </authorList>
    </citation>
    <scope>NUCLEOTIDE SEQUENCE [LARGE SCALE GENOMIC DNA]</scope>
    <source>
        <strain evidence="4">CGMCC 1.4250</strain>
    </source>
</reference>
<dbReference type="SUPFAM" id="SSF116726">
    <property type="entry name" value="TrkA C-terminal domain-like"/>
    <property type="match status" value="1"/>
</dbReference>
<feature type="domain" description="RCK N-terminal" evidence="1">
    <location>
        <begin position="2"/>
        <end position="118"/>
    </location>
</feature>
<dbReference type="STRING" id="334253.SAMN04487943_11277"/>
<dbReference type="OrthoDB" id="9776294at2"/>
<dbReference type="Pfam" id="PF02080">
    <property type="entry name" value="TrkA_C"/>
    <property type="match status" value="1"/>
</dbReference>
<dbReference type="SUPFAM" id="SSF51735">
    <property type="entry name" value="NAD(P)-binding Rossmann-fold domains"/>
    <property type="match status" value="1"/>
</dbReference>
<dbReference type="EMBL" id="FOTR01000012">
    <property type="protein sequence ID" value="SFM29485.1"/>
    <property type="molecule type" value="Genomic_DNA"/>
</dbReference>
<dbReference type="Gene3D" id="3.40.50.720">
    <property type="entry name" value="NAD(P)-binding Rossmann-like Domain"/>
    <property type="match status" value="1"/>
</dbReference>
<dbReference type="PROSITE" id="PS51202">
    <property type="entry name" value="RCK_C"/>
    <property type="match status" value="1"/>
</dbReference>
<dbReference type="Gene3D" id="3.30.70.1450">
    <property type="entry name" value="Regulator of K+ conductance, C-terminal domain"/>
    <property type="match status" value="1"/>
</dbReference>
<evidence type="ECO:0000313" key="3">
    <source>
        <dbReference type="EMBL" id="SFM29485.1"/>
    </source>
</evidence>
<evidence type="ECO:0000259" key="1">
    <source>
        <dbReference type="PROSITE" id="PS51201"/>
    </source>
</evidence>
<dbReference type="InterPro" id="IPR006037">
    <property type="entry name" value="RCK_C"/>
</dbReference>
<evidence type="ECO:0000259" key="2">
    <source>
        <dbReference type="PROSITE" id="PS51202"/>
    </source>
</evidence>
<dbReference type="Proteomes" id="UP000198565">
    <property type="component" value="Unassembled WGS sequence"/>
</dbReference>
<name>A0A1I4PQ29_9BACI</name>
<protein>
    <submittedName>
        <fullName evidence="3">Trk system potassium uptake protein TrkA</fullName>
    </submittedName>
</protein>
<accession>A0A1I4PQ29</accession>
<dbReference type="Pfam" id="PF02254">
    <property type="entry name" value="TrkA_N"/>
    <property type="match status" value="1"/>
</dbReference>
<dbReference type="AlphaFoldDB" id="A0A1I4PQ29"/>